<dbReference type="EMBL" id="CP045798">
    <property type="protein sequence ID" value="QNB44917.1"/>
    <property type="molecule type" value="Genomic_DNA"/>
</dbReference>
<evidence type="ECO:0000313" key="1">
    <source>
        <dbReference type="EMBL" id="QNB44917.1"/>
    </source>
</evidence>
<dbReference type="Proteomes" id="UP000515847">
    <property type="component" value="Chromosome"/>
</dbReference>
<accession>A0A7G6DYL3</accession>
<evidence type="ECO:0000313" key="2">
    <source>
        <dbReference type="Proteomes" id="UP000515847"/>
    </source>
</evidence>
<reference evidence="1 2" key="1">
    <citation type="journal article" date="2019" name="Front. Microbiol.">
        <title>Thermoanaerosceptrum fracticalcis gen. nov. sp. nov., a Novel Fumarate-Fermenting Microorganism From a Deep Fractured Carbonate Aquifer of the US Great Basin.</title>
        <authorList>
            <person name="Hamilton-Brehm S.D."/>
            <person name="Stewart L.E."/>
            <person name="Zavarin M."/>
            <person name="Caldwell M."/>
            <person name="Lawson P.A."/>
            <person name="Onstott T.C."/>
            <person name="Grzymski J."/>
            <person name="Neveux I."/>
            <person name="Lollar B.S."/>
            <person name="Russell C.E."/>
            <person name="Moser D.P."/>
        </authorList>
    </citation>
    <scope>NUCLEOTIDE SEQUENCE [LARGE SCALE GENOMIC DNA]</scope>
    <source>
        <strain evidence="1 2">DRI-13</strain>
    </source>
</reference>
<proteinExistence type="predicted"/>
<dbReference type="AlphaFoldDB" id="A0A7G6DYL3"/>
<name>A0A7G6DYL3_THEFR</name>
<sequence>MRLIARFPNKEQVGFLVDSLRNSGFDRKDMIISDLGEEQEFKSIEDAAEEMPLIKTELESLSKVGTFGDSIKGLKGRDGIIVAVELPKHDATRVREMMEQSGAVEIIQD</sequence>
<dbReference type="OrthoDB" id="1957466at2"/>
<protein>
    <submittedName>
        <fullName evidence="1">Uncharacterized protein</fullName>
    </submittedName>
</protein>
<dbReference type="KEGG" id="tfr:BR63_00380"/>
<gene>
    <name evidence="1" type="ORF">BR63_00380</name>
</gene>
<dbReference type="RefSeq" id="WP_034424548.1">
    <property type="nucleotide sequence ID" value="NZ_CP045798.1"/>
</dbReference>
<keyword evidence="2" id="KW-1185">Reference proteome</keyword>
<organism evidence="1 2">
    <name type="scientific">Thermanaerosceptrum fracticalcis</name>
    <dbReference type="NCBI Taxonomy" id="1712410"/>
    <lineage>
        <taxon>Bacteria</taxon>
        <taxon>Bacillati</taxon>
        <taxon>Bacillota</taxon>
        <taxon>Clostridia</taxon>
        <taxon>Eubacteriales</taxon>
        <taxon>Peptococcaceae</taxon>
        <taxon>Thermanaerosceptrum</taxon>
    </lineage>
</organism>